<dbReference type="InterPro" id="IPR039431">
    <property type="entry name" value="Vta1/CALS_N"/>
</dbReference>
<evidence type="ECO:0000256" key="5">
    <source>
        <dbReference type="ARBA" id="ARBA00022490"/>
    </source>
</evidence>
<evidence type="ECO:0000259" key="11">
    <source>
        <dbReference type="Pfam" id="PF18097"/>
    </source>
</evidence>
<evidence type="ECO:0000256" key="2">
    <source>
        <dbReference type="ARBA" id="ARBA00004496"/>
    </source>
</evidence>
<keyword evidence="8" id="KW-0472">Membrane</keyword>
<dbReference type="Pfam" id="PF18097">
    <property type="entry name" value="Vta1_C"/>
    <property type="match status" value="1"/>
</dbReference>
<dbReference type="Pfam" id="PF04652">
    <property type="entry name" value="Vta1"/>
    <property type="match status" value="1"/>
</dbReference>
<keyword evidence="5" id="KW-0963">Cytoplasm</keyword>
<evidence type="ECO:0008006" key="14">
    <source>
        <dbReference type="Google" id="ProtNLM"/>
    </source>
</evidence>
<dbReference type="InterPro" id="IPR044538">
    <property type="entry name" value="Vta1-like"/>
</dbReference>
<feature type="domain" description="Vta1 C-terminal" evidence="11">
    <location>
        <begin position="308"/>
        <end position="343"/>
    </location>
</feature>
<feature type="compositionally biased region" description="Acidic residues" evidence="9">
    <location>
        <begin position="233"/>
        <end position="257"/>
    </location>
</feature>
<evidence type="ECO:0000256" key="8">
    <source>
        <dbReference type="ARBA" id="ARBA00023136"/>
    </source>
</evidence>
<keyword evidence="4" id="KW-0813">Transport</keyword>
<proteinExistence type="inferred from homology"/>
<evidence type="ECO:0000256" key="1">
    <source>
        <dbReference type="ARBA" id="ARBA00004481"/>
    </source>
</evidence>
<keyword evidence="7" id="KW-0653">Protein transport</keyword>
<dbReference type="PANTHER" id="PTHR46009:SF1">
    <property type="entry name" value="VACUOLAR PROTEIN SORTING-ASSOCIATED PROTEIN VTA1 HOMOLOG"/>
    <property type="match status" value="1"/>
</dbReference>
<reference evidence="12" key="1">
    <citation type="submission" date="2022-08" db="EMBL/GenBank/DDBJ databases">
        <authorList>
            <person name="Byrne P K."/>
        </authorList>
    </citation>
    <scope>NUCLEOTIDE SEQUENCE</scope>
    <source>
        <strain evidence="12">UCD650</strain>
    </source>
</reference>
<gene>
    <name evidence="12" type="primary">U6500L02430</name>
    <name evidence="12" type="ORF">SEUBUCD650_0L02430</name>
</gene>
<accession>A0ABN8VH63</accession>
<evidence type="ECO:0000256" key="3">
    <source>
        <dbReference type="ARBA" id="ARBA00007895"/>
    </source>
</evidence>
<keyword evidence="6" id="KW-0967">Endosome</keyword>
<evidence type="ECO:0000259" key="10">
    <source>
        <dbReference type="Pfam" id="PF04652"/>
    </source>
</evidence>
<comment type="similarity">
    <text evidence="3">Belongs to the VTA1 family.</text>
</comment>
<evidence type="ECO:0000256" key="9">
    <source>
        <dbReference type="SAM" id="MobiDB-lite"/>
    </source>
</evidence>
<evidence type="ECO:0000256" key="7">
    <source>
        <dbReference type="ARBA" id="ARBA00022927"/>
    </source>
</evidence>
<dbReference type="InterPro" id="IPR041212">
    <property type="entry name" value="Vta1_C"/>
</dbReference>
<sequence>MSVTNVATRVVATARDFDKVGLGIIGYYLQLYAVELILSEDERSQEMTGLATGLLDTIEGFKKEVSGETQAENSDKSIQVMNTLIHDQEKAKVYMLNFTMSLYNEKLKQLKDGPWDVMLRRSLWCCIDLFSCILHLWNENINEANVSALEKRIKYCKLYLSKLAKGEIGPGDEKELDYTDFIDDNEETKDEEVDHLINNLKTDNNEETNDEEVGHLINNLKTDDIKTEKECWEDQVNSDEPEDDVPEFIDDSDSIDGEEPKRGKSEGSYIHDSKPEVKQREVPPPSPSPAHKSYSKDELANIMDKSSKIEQIQKLAKYAISALNYEDLPTAKDELTKALELLNSI</sequence>
<organism evidence="12 13">
    <name type="scientific">Saccharomyces eubayanus</name>
    <name type="common">Yeast</name>
    <dbReference type="NCBI Taxonomy" id="1080349"/>
    <lineage>
        <taxon>Eukaryota</taxon>
        <taxon>Fungi</taxon>
        <taxon>Dikarya</taxon>
        <taxon>Ascomycota</taxon>
        <taxon>Saccharomycotina</taxon>
        <taxon>Saccharomycetes</taxon>
        <taxon>Saccharomycetales</taxon>
        <taxon>Saccharomycetaceae</taxon>
        <taxon>Saccharomyces</taxon>
    </lineage>
</organism>
<dbReference type="Proteomes" id="UP001152964">
    <property type="component" value="Chromosome 12"/>
</dbReference>
<protein>
    <recommendedName>
        <fullName evidence="14">VTA1-like protein</fullName>
    </recommendedName>
</protein>
<dbReference type="Gene3D" id="1.25.40.270">
    <property type="entry name" value="Vacuolar protein sorting-associated protein vta1"/>
    <property type="match status" value="1"/>
</dbReference>
<keyword evidence="13" id="KW-1185">Reference proteome</keyword>
<feature type="region of interest" description="Disordered" evidence="9">
    <location>
        <begin position="231"/>
        <end position="297"/>
    </location>
</feature>
<name>A0ABN8VH63_SACEU</name>
<evidence type="ECO:0000313" key="12">
    <source>
        <dbReference type="EMBL" id="CAI1584232.1"/>
    </source>
</evidence>
<evidence type="ECO:0000256" key="4">
    <source>
        <dbReference type="ARBA" id="ARBA00022448"/>
    </source>
</evidence>
<dbReference type="EMBL" id="OX291502">
    <property type="protein sequence ID" value="CAI1584232.1"/>
    <property type="molecule type" value="Genomic_DNA"/>
</dbReference>
<comment type="subcellular location">
    <subcellularLocation>
        <location evidence="2">Cytoplasm</location>
    </subcellularLocation>
    <subcellularLocation>
        <location evidence="1">Endosome membrane</location>
        <topology evidence="1">Peripheral membrane protein</topology>
    </subcellularLocation>
</comment>
<feature type="domain" description="Vta1/callose synthase N-terminal" evidence="10">
    <location>
        <begin position="9"/>
        <end position="167"/>
    </location>
</feature>
<evidence type="ECO:0000256" key="6">
    <source>
        <dbReference type="ARBA" id="ARBA00022753"/>
    </source>
</evidence>
<evidence type="ECO:0000313" key="13">
    <source>
        <dbReference type="Proteomes" id="UP001152964"/>
    </source>
</evidence>
<dbReference type="PANTHER" id="PTHR46009">
    <property type="entry name" value="VACUOLAR PROTEIN SORTING-ASSOCIATED PROTEIN VTA1 HOMOLOG"/>
    <property type="match status" value="1"/>
</dbReference>
<dbReference type="Gene3D" id="1.20.5.420">
    <property type="entry name" value="Immunoglobulin FC, subunit C"/>
    <property type="match status" value="1"/>
</dbReference>
<dbReference type="InterPro" id="IPR023175">
    <property type="entry name" value="Vta1/CALS_N_sf"/>
</dbReference>
<feature type="compositionally biased region" description="Basic and acidic residues" evidence="9">
    <location>
        <begin position="258"/>
        <end position="281"/>
    </location>
</feature>